<reference evidence="2 3" key="1">
    <citation type="submission" date="2019-01" db="EMBL/GenBank/DDBJ databases">
        <title>Spirosoma flava sp. nov., a propanil-degrading bacterium isolated from herbicide-contaminated soil.</title>
        <authorList>
            <person name="Zhang L."/>
            <person name="Jiang J.-D."/>
        </authorList>
    </citation>
    <scope>NUCLEOTIDE SEQUENCE [LARGE SCALE GENOMIC DNA]</scope>
    <source>
        <strain evidence="2 3">TY50</strain>
    </source>
</reference>
<proteinExistence type="predicted"/>
<keyword evidence="1" id="KW-0732">Signal</keyword>
<evidence type="ECO:0000313" key="3">
    <source>
        <dbReference type="Proteomes" id="UP000290407"/>
    </source>
</evidence>
<gene>
    <name evidence="2" type="ORF">EQG79_17325</name>
</gene>
<sequence length="545" mass="61707">MTIQPYTACSFLRLTVLMLLAIPTVAQPPSAALYEQASRNGRLASTGFQRCTLYLKGWLAEADPATGLIPRNLTDSRHFWNAQDAAADNYPFMVMTSSILQPDLFAGRMQAMLATEERLTSRIGRLADSYSFTKKGFLNESIDSSQVIFGSAEYMKDGLIPLTEWLGPDSPWCRRMEGILDDLLPLFPIPIHLTGYFFGNSADVEVNGDMLQVLNRMYWITRKQKYLDVAMALGDYYLNDKRRLTQASTRLRMRDHGCEIIAGLSEVYATMHVLNPAKKEQWQPYMTELLDLILAKGRNADGLFYNEINPSTGQILDPALADTWGYLLNACYTVYLTDGRTDYRDAVVKALQSLNQRYRNYAWEGPSSDGYADSIEGALNLILREKSPAAADWIDSEIQVMWAKQQPSGVIEGWHGDGNFARTTLMYCLWKTAGTWLTTWKESVRVGAVRADKSLYINVDTDEDWAGTLCFSPAFHRDFMHLPLNYPRINQFQEWYPIEGKKRYKLTNAKTKKVVTVSGQHLLDGYPIRLQKGETLQLAITANSL</sequence>
<comment type="caution">
    <text evidence="2">The sequence shown here is derived from an EMBL/GenBank/DDBJ whole genome shotgun (WGS) entry which is preliminary data.</text>
</comment>
<dbReference type="AlphaFoldDB" id="A0A4Q2UQT1"/>
<feature type="chain" id="PRO_5020404989" evidence="1">
    <location>
        <begin position="27"/>
        <end position="545"/>
    </location>
</feature>
<dbReference type="GO" id="GO:0005975">
    <property type="term" value="P:carbohydrate metabolic process"/>
    <property type="evidence" value="ECO:0007669"/>
    <property type="project" value="InterPro"/>
</dbReference>
<feature type="signal peptide" evidence="1">
    <location>
        <begin position="1"/>
        <end position="26"/>
    </location>
</feature>
<dbReference type="EMBL" id="SBLB01000004">
    <property type="protein sequence ID" value="RYC69159.1"/>
    <property type="molecule type" value="Genomic_DNA"/>
</dbReference>
<evidence type="ECO:0000256" key="1">
    <source>
        <dbReference type="SAM" id="SignalP"/>
    </source>
</evidence>
<evidence type="ECO:0000313" key="2">
    <source>
        <dbReference type="EMBL" id="RYC69159.1"/>
    </source>
</evidence>
<accession>A0A4Q2UQT1</accession>
<dbReference type="Proteomes" id="UP000290407">
    <property type="component" value="Unassembled WGS sequence"/>
</dbReference>
<keyword evidence="3" id="KW-1185">Reference proteome</keyword>
<dbReference type="SUPFAM" id="SSF48208">
    <property type="entry name" value="Six-hairpin glycosidases"/>
    <property type="match status" value="1"/>
</dbReference>
<dbReference type="InterPro" id="IPR008928">
    <property type="entry name" value="6-hairpin_glycosidase_sf"/>
</dbReference>
<organism evidence="2 3">
    <name type="scientific">Spirosoma sordidisoli</name>
    <dbReference type="NCBI Taxonomy" id="2502893"/>
    <lineage>
        <taxon>Bacteria</taxon>
        <taxon>Pseudomonadati</taxon>
        <taxon>Bacteroidota</taxon>
        <taxon>Cytophagia</taxon>
        <taxon>Cytophagales</taxon>
        <taxon>Cytophagaceae</taxon>
        <taxon>Spirosoma</taxon>
    </lineage>
</organism>
<name>A0A4Q2UQT1_9BACT</name>
<protein>
    <submittedName>
        <fullName evidence="2">Uncharacterized protein</fullName>
    </submittedName>
</protein>